<feature type="domain" description="THIF-type NAD/FAD binding fold" evidence="1">
    <location>
        <begin position="342"/>
        <end position="453"/>
    </location>
</feature>
<gene>
    <name evidence="2" type="ORF">BCS90_07560</name>
</gene>
<evidence type="ECO:0000259" key="1">
    <source>
        <dbReference type="Pfam" id="PF00899"/>
    </source>
</evidence>
<reference evidence="2" key="1">
    <citation type="submission" date="2016-07" db="EMBL/GenBank/DDBJ databases">
        <authorList>
            <person name="Kauffman K."/>
            <person name="Arevalo P."/>
            <person name="Polz M.F."/>
        </authorList>
    </citation>
    <scope>NUCLEOTIDE SEQUENCE</scope>
    <source>
        <strain evidence="2">10N.222.46.E12</strain>
    </source>
</reference>
<dbReference type="Pfam" id="PF00899">
    <property type="entry name" value="ThiF"/>
    <property type="match status" value="1"/>
</dbReference>
<dbReference type="InterPro" id="IPR032865">
    <property type="entry name" value="Prok-E2_A"/>
</dbReference>
<dbReference type="InterPro" id="IPR000594">
    <property type="entry name" value="ThiF_NAD_FAD-bd"/>
</dbReference>
<name>A0A7Z1MD68_9VIBR</name>
<dbReference type="AlphaFoldDB" id="A0A7Z1MD68"/>
<protein>
    <recommendedName>
        <fullName evidence="1">THIF-type NAD/FAD binding fold domain-containing protein</fullName>
    </recommendedName>
</protein>
<dbReference type="Pfam" id="PF14457">
    <property type="entry name" value="Prok-E2_A"/>
    <property type="match status" value="1"/>
</dbReference>
<dbReference type="EMBL" id="MDBS01000100">
    <property type="protein sequence ID" value="PMP20245.1"/>
    <property type="molecule type" value="Genomic_DNA"/>
</dbReference>
<proteinExistence type="predicted"/>
<dbReference type="GO" id="GO:0008641">
    <property type="term" value="F:ubiquitin-like modifier activating enzyme activity"/>
    <property type="evidence" value="ECO:0007669"/>
    <property type="project" value="InterPro"/>
</dbReference>
<accession>A0A7Z1MD68</accession>
<dbReference type="Gene3D" id="3.40.50.720">
    <property type="entry name" value="NAD(P)-binding Rossmann-like Domain"/>
    <property type="match status" value="1"/>
</dbReference>
<reference evidence="2" key="2">
    <citation type="journal article" date="2018" name="Nature">
        <title>A major lineage of non-tailed dsDNA viruses as unrecognized killers of marine bacteria.</title>
        <authorList>
            <person name="Kauffman K.M."/>
            <person name="Hussain F.A."/>
            <person name="Yang J."/>
            <person name="Arevalo P."/>
            <person name="Brown J.M."/>
            <person name="Chang W.K."/>
            <person name="VanInsberghe D."/>
            <person name="Elsherbini J."/>
            <person name="Sharma R.S."/>
            <person name="Cutler M.B."/>
            <person name="Kelly L."/>
            <person name="Polz M.F."/>
        </authorList>
    </citation>
    <scope>NUCLEOTIDE SEQUENCE</scope>
    <source>
        <strain evidence="2">10N.222.46.E12</strain>
    </source>
</reference>
<comment type="caution">
    <text evidence="2">The sequence shown here is derived from an EMBL/GenBank/DDBJ whole genome shotgun (WGS) entry which is preliminary data.</text>
</comment>
<organism evidence="2">
    <name type="scientific">Vibrio cyclitrophicus</name>
    <dbReference type="NCBI Taxonomy" id="47951"/>
    <lineage>
        <taxon>Bacteria</taxon>
        <taxon>Pseudomonadati</taxon>
        <taxon>Pseudomonadota</taxon>
        <taxon>Gammaproteobacteria</taxon>
        <taxon>Vibrionales</taxon>
        <taxon>Vibrionaceae</taxon>
        <taxon>Vibrio</taxon>
    </lineage>
</organism>
<dbReference type="InterPro" id="IPR035985">
    <property type="entry name" value="Ubiquitin-activating_enz"/>
</dbReference>
<sequence>MNDIHDWIINDIRLLKQCDGVQNVQYEVVEKQVLVEFELEFPLYAQILDDRVQSPESIRLVYINKPELNQPQVLAVRYGFPRCLPHINPTSNDEPPSICLWRKGGTETLYKQRGIVEVIHILQQWLEDASLCELERDGWEPSPRTSFVSFHCDIPKLQQMICHNNNSNTIFLSQGVGVFFDFKGDNIYGMSTSYNVLNKKTFKDSKKTKKSEQLTQLFSLNSEKCIDLKVVLVIPPIDFVDSYRNSSAINTIEDLRKYGRYDSLNIVLDVIENEFSGSKEDRGVIVVVAHRRPLPIISDIQGLSNNPKERAIELAPFLIHRKKGSVSVRFLSIRSNVDANVFSDISNYKVASGRLGIIGCGALGSTIADQLARAGHTDITLWDMDCLEAHNSARHICTHSTYDIPHAITKSYLVGKHIESLSQDHKKNIEMKSKYFDLEQNRTFCRNAMHLIDTTASDLDRYWHNIPECAVSRLYISDEGRVGLIQTQPKSGVPDMLDLDAKLYLLACEHKEIQQWLSRQNGLSTTLVGLSCSSDTLKMPWSTVINHASALVPSLKKQFSIDQPLIGLNLVDEFGVPNGYKQLGDSESLNFDSYSIVDNNGISWRVSVSCDVLKKIQSIKNRYTPREAGGYLLGLYNIESHRISIVFASEGKFNSTCSTLELEPLDKDPEAPSVLKESCGMLVPLGTWHSHPVSTSKESHTDISTYRSAVNNTEQLLPFVMLIHGNDEPNILVGYNRDA</sequence>
<dbReference type="SUPFAM" id="SSF69572">
    <property type="entry name" value="Activating enzymes of the ubiquitin-like proteins"/>
    <property type="match status" value="1"/>
</dbReference>
<dbReference type="SUPFAM" id="SSF102712">
    <property type="entry name" value="JAB1/MPN domain"/>
    <property type="match status" value="1"/>
</dbReference>
<dbReference type="Gene3D" id="3.40.140.10">
    <property type="entry name" value="Cytidine Deaminase, domain 2"/>
    <property type="match status" value="1"/>
</dbReference>
<evidence type="ECO:0000313" key="2">
    <source>
        <dbReference type="EMBL" id="PMP20245.1"/>
    </source>
</evidence>